<dbReference type="Gene3D" id="4.10.280.10">
    <property type="entry name" value="Helix-loop-helix DNA-binding domain"/>
    <property type="match status" value="1"/>
</dbReference>
<dbReference type="AlphaFoldDB" id="A0A0N4UC57"/>
<dbReference type="OrthoDB" id="6125763at2759"/>
<dbReference type="InterPro" id="IPR050283">
    <property type="entry name" value="E-box_TF_Regulators"/>
</dbReference>
<dbReference type="PROSITE" id="PS50888">
    <property type="entry name" value="BHLH"/>
    <property type="match status" value="1"/>
</dbReference>
<organism evidence="3 5">
    <name type="scientific">Dracunculus medinensis</name>
    <name type="common">Guinea worm</name>
    <dbReference type="NCBI Taxonomy" id="318479"/>
    <lineage>
        <taxon>Eukaryota</taxon>
        <taxon>Metazoa</taxon>
        <taxon>Ecdysozoa</taxon>
        <taxon>Nematoda</taxon>
        <taxon>Chromadorea</taxon>
        <taxon>Rhabditida</taxon>
        <taxon>Spirurina</taxon>
        <taxon>Dracunculoidea</taxon>
        <taxon>Dracunculidae</taxon>
        <taxon>Dracunculus</taxon>
    </lineage>
</organism>
<dbReference type="SMART" id="SM00353">
    <property type="entry name" value="HLH"/>
    <property type="match status" value="1"/>
</dbReference>
<dbReference type="Proteomes" id="UP000038040">
    <property type="component" value="Unplaced"/>
</dbReference>
<feature type="domain" description="BHLH" evidence="1">
    <location>
        <begin position="1"/>
        <end position="40"/>
    </location>
</feature>
<dbReference type="EMBL" id="UYYG01001171">
    <property type="protein sequence ID" value="VDN58745.1"/>
    <property type="molecule type" value="Genomic_DNA"/>
</dbReference>
<reference evidence="2 4" key="2">
    <citation type="submission" date="2018-11" db="EMBL/GenBank/DDBJ databases">
        <authorList>
            <consortium name="Pathogen Informatics"/>
        </authorList>
    </citation>
    <scope>NUCLEOTIDE SEQUENCE [LARGE SCALE GENOMIC DNA]</scope>
</reference>
<dbReference type="InterPro" id="IPR011598">
    <property type="entry name" value="bHLH_dom"/>
</dbReference>
<name>A0A0N4UC57_DRAME</name>
<evidence type="ECO:0000313" key="4">
    <source>
        <dbReference type="Proteomes" id="UP000274756"/>
    </source>
</evidence>
<dbReference type="GO" id="GO:0000981">
    <property type="term" value="F:DNA-binding transcription factor activity, RNA polymerase II-specific"/>
    <property type="evidence" value="ECO:0007669"/>
    <property type="project" value="TreeGrafter"/>
</dbReference>
<evidence type="ECO:0000313" key="5">
    <source>
        <dbReference type="WBParaSite" id="DME_0000483501-mRNA-1"/>
    </source>
</evidence>
<dbReference type="InterPro" id="IPR036638">
    <property type="entry name" value="HLH_DNA-bd_sf"/>
</dbReference>
<sequence>MCSINIAFAKLRRCIPTFPYEKRLSKIDTLNLAIAYISLLKDILEARNEDIHSYLTRCIFLARKGDKNAPLWSTSDLLARLSWINWNRLAIKPIFY</sequence>
<accession>A0A0N4UC57</accession>
<dbReference type="GO" id="GO:0032502">
    <property type="term" value="P:developmental process"/>
    <property type="evidence" value="ECO:0007669"/>
    <property type="project" value="TreeGrafter"/>
</dbReference>
<gene>
    <name evidence="2" type="ORF">DME_LOCUS8718</name>
</gene>
<keyword evidence="4" id="KW-1185">Reference proteome</keyword>
<evidence type="ECO:0000259" key="1">
    <source>
        <dbReference type="PROSITE" id="PS50888"/>
    </source>
</evidence>
<evidence type="ECO:0000313" key="2">
    <source>
        <dbReference type="EMBL" id="VDN58745.1"/>
    </source>
</evidence>
<proteinExistence type="predicted"/>
<dbReference type="PANTHER" id="PTHR23349">
    <property type="entry name" value="BASIC HELIX-LOOP-HELIX TRANSCRIPTION FACTOR, TWIST"/>
    <property type="match status" value="1"/>
</dbReference>
<dbReference type="GO" id="GO:0000977">
    <property type="term" value="F:RNA polymerase II transcription regulatory region sequence-specific DNA binding"/>
    <property type="evidence" value="ECO:0007669"/>
    <property type="project" value="TreeGrafter"/>
</dbReference>
<dbReference type="Pfam" id="PF00010">
    <property type="entry name" value="HLH"/>
    <property type="match status" value="1"/>
</dbReference>
<dbReference type="WBParaSite" id="DME_0000483501-mRNA-1">
    <property type="protein sequence ID" value="DME_0000483501-mRNA-1"/>
    <property type="gene ID" value="DME_0000483501"/>
</dbReference>
<dbReference type="Proteomes" id="UP000274756">
    <property type="component" value="Unassembled WGS sequence"/>
</dbReference>
<evidence type="ECO:0000313" key="3">
    <source>
        <dbReference type="Proteomes" id="UP000038040"/>
    </source>
</evidence>
<protein>
    <submittedName>
        <fullName evidence="5">BHLH domain-containing protein</fullName>
    </submittedName>
</protein>
<dbReference type="PANTHER" id="PTHR23349:SF97">
    <property type="entry name" value="BHLH DOMAIN-CONTAINING PROTEIN"/>
    <property type="match status" value="1"/>
</dbReference>
<dbReference type="SUPFAM" id="SSF47459">
    <property type="entry name" value="HLH, helix-loop-helix DNA-binding domain"/>
    <property type="match status" value="1"/>
</dbReference>
<dbReference type="GO" id="GO:0046983">
    <property type="term" value="F:protein dimerization activity"/>
    <property type="evidence" value="ECO:0007669"/>
    <property type="project" value="InterPro"/>
</dbReference>
<dbReference type="STRING" id="318479.A0A0N4UC57"/>
<reference evidence="5" key="1">
    <citation type="submission" date="2017-02" db="UniProtKB">
        <authorList>
            <consortium name="WormBaseParasite"/>
        </authorList>
    </citation>
    <scope>IDENTIFICATION</scope>
</reference>